<evidence type="ECO:0000313" key="3">
    <source>
        <dbReference type="EMBL" id="SFQ32827.1"/>
    </source>
</evidence>
<feature type="coiled-coil region" evidence="1">
    <location>
        <begin position="58"/>
        <end position="92"/>
    </location>
</feature>
<evidence type="ECO:0000256" key="2">
    <source>
        <dbReference type="SAM" id="Phobius"/>
    </source>
</evidence>
<accession>A0A1I5XM83</accession>
<keyword evidence="2" id="KW-0472">Membrane</keyword>
<sequence length="147" mass="17226">MVVATKRQYHVEQLPKPRREVKPKLKAKPKLASKIKPVILVVLGFMMAFLVVSRHAMIAENHQRILELEKELDQALKRNELLKLELAASEDLRRIEEVARNQLHMDYPDQTQVQFVELPEDDGQQEQAEVAKHQETDIWDFILRLID</sequence>
<organism evidence="3 4">
    <name type="scientific">Caldicoprobacter faecalis</name>
    <dbReference type="NCBI Taxonomy" id="937334"/>
    <lineage>
        <taxon>Bacteria</taxon>
        <taxon>Bacillati</taxon>
        <taxon>Bacillota</taxon>
        <taxon>Clostridia</taxon>
        <taxon>Caldicoprobacterales</taxon>
        <taxon>Caldicoprobacteraceae</taxon>
        <taxon>Caldicoprobacter</taxon>
    </lineage>
</organism>
<dbReference type="InterPro" id="IPR007060">
    <property type="entry name" value="FtsL/DivIC"/>
</dbReference>
<dbReference type="EMBL" id="FOXR01000028">
    <property type="protein sequence ID" value="SFQ32827.1"/>
    <property type="molecule type" value="Genomic_DNA"/>
</dbReference>
<dbReference type="AlphaFoldDB" id="A0A1I5XM83"/>
<keyword evidence="3" id="KW-0131">Cell cycle</keyword>
<name>A0A1I5XM83_9FIRM</name>
<dbReference type="Proteomes" id="UP000198577">
    <property type="component" value="Unassembled WGS sequence"/>
</dbReference>
<dbReference type="Pfam" id="PF04977">
    <property type="entry name" value="DivIC"/>
    <property type="match status" value="1"/>
</dbReference>
<dbReference type="GO" id="GO:0051301">
    <property type="term" value="P:cell division"/>
    <property type="evidence" value="ECO:0007669"/>
    <property type="project" value="UniProtKB-KW"/>
</dbReference>
<keyword evidence="4" id="KW-1185">Reference proteome</keyword>
<keyword evidence="3" id="KW-0132">Cell division</keyword>
<feature type="transmembrane region" description="Helical" evidence="2">
    <location>
        <begin position="38"/>
        <end position="57"/>
    </location>
</feature>
<dbReference type="RefSeq" id="WP_025747371.1">
    <property type="nucleotide sequence ID" value="NZ_FOXR01000028.1"/>
</dbReference>
<keyword evidence="2" id="KW-1133">Transmembrane helix</keyword>
<evidence type="ECO:0000313" key="4">
    <source>
        <dbReference type="Proteomes" id="UP000198577"/>
    </source>
</evidence>
<protein>
    <submittedName>
        <fullName evidence="3">Cell division protein FtsL</fullName>
    </submittedName>
</protein>
<gene>
    <name evidence="3" type="ORF">SAMN05444406_12812</name>
</gene>
<keyword evidence="1" id="KW-0175">Coiled coil</keyword>
<proteinExistence type="predicted"/>
<dbReference type="STRING" id="937334.SAMN05444406_12812"/>
<keyword evidence="2" id="KW-0812">Transmembrane</keyword>
<evidence type="ECO:0000256" key="1">
    <source>
        <dbReference type="SAM" id="Coils"/>
    </source>
</evidence>
<reference evidence="3 4" key="1">
    <citation type="submission" date="2016-10" db="EMBL/GenBank/DDBJ databases">
        <authorList>
            <person name="de Groot N.N."/>
        </authorList>
    </citation>
    <scope>NUCLEOTIDE SEQUENCE [LARGE SCALE GENOMIC DNA]</scope>
    <source>
        <strain evidence="3 4">DSM 20678</strain>
    </source>
</reference>
<dbReference type="OrthoDB" id="1727248at2"/>